<dbReference type="EMBL" id="JAUJLE010000135">
    <property type="protein sequence ID" value="KAK0977278.1"/>
    <property type="molecule type" value="Genomic_DNA"/>
</dbReference>
<sequence>MPPRPPHDPFHTTALRPTTGNPALRAQTSQQSLRSETSATSSRTRQQRDPFAPALSRRPTSRANPHTAGDVLADPADSEEEARQSRKTRQGSPPPELKYSRRRARAAAEEDVEIVVRRANGEFLLDVSAASEALEGEMGAPELVAEREEANADAYYAAVARQYFTSGMAMGGRVMKKPEDDPEEQVAAMMAHLRRSALRKLDEERWLVEPLDRSLPRLH</sequence>
<organism evidence="2 3">
    <name type="scientific">Friedmanniomyces endolithicus</name>
    <dbReference type="NCBI Taxonomy" id="329885"/>
    <lineage>
        <taxon>Eukaryota</taxon>
        <taxon>Fungi</taxon>
        <taxon>Dikarya</taxon>
        <taxon>Ascomycota</taxon>
        <taxon>Pezizomycotina</taxon>
        <taxon>Dothideomycetes</taxon>
        <taxon>Dothideomycetidae</taxon>
        <taxon>Mycosphaerellales</taxon>
        <taxon>Teratosphaeriaceae</taxon>
        <taxon>Friedmanniomyces</taxon>
    </lineage>
</organism>
<dbReference type="AlphaFoldDB" id="A0AAN6QQN1"/>
<feature type="compositionally biased region" description="Low complexity" evidence="1">
    <location>
        <begin position="31"/>
        <end position="44"/>
    </location>
</feature>
<proteinExistence type="predicted"/>
<feature type="region of interest" description="Disordered" evidence="1">
    <location>
        <begin position="1"/>
        <end position="109"/>
    </location>
</feature>
<name>A0AAN6QQN1_9PEZI</name>
<reference evidence="2" key="1">
    <citation type="submission" date="2023-06" db="EMBL/GenBank/DDBJ databases">
        <title>Black Yeasts Isolated from many extreme environments.</title>
        <authorList>
            <person name="Coleine C."/>
            <person name="Stajich J.E."/>
            <person name="Selbmann L."/>
        </authorList>
    </citation>
    <scope>NUCLEOTIDE SEQUENCE</scope>
    <source>
        <strain evidence="2">CCFEE 5200</strain>
    </source>
</reference>
<protein>
    <submittedName>
        <fullName evidence="2">Uncharacterized protein</fullName>
    </submittedName>
</protein>
<evidence type="ECO:0000256" key="1">
    <source>
        <dbReference type="SAM" id="MobiDB-lite"/>
    </source>
</evidence>
<dbReference type="Proteomes" id="UP001175353">
    <property type="component" value="Unassembled WGS sequence"/>
</dbReference>
<feature type="compositionally biased region" description="Polar residues" evidence="1">
    <location>
        <begin position="15"/>
        <end position="30"/>
    </location>
</feature>
<keyword evidence="3" id="KW-1185">Reference proteome</keyword>
<evidence type="ECO:0000313" key="2">
    <source>
        <dbReference type="EMBL" id="KAK0977278.1"/>
    </source>
</evidence>
<comment type="caution">
    <text evidence="2">The sequence shown here is derived from an EMBL/GenBank/DDBJ whole genome shotgun (WGS) entry which is preliminary data.</text>
</comment>
<feature type="compositionally biased region" description="Basic and acidic residues" evidence="1">
    <location>
        <begin position="1"/>
        <end position="10"/>
    </location>
</feature>
<gene>
    <name evidence="2" type="ORF">LTR91_013433</name>
</gene>
<evidence type="ECO:0000313" key="3">
    <source>
        <dbReference type="Proteomes" id="UP001175353"/>
    </source>
</evidence>
<accession>A0AAN6QQN1</accession>